<dbReference type="EMBL" id="JBHRVV010000001">
    <property type="protein sequence ID" value="MFC3460110.1"/>
    <property type="molecule type" value="Genomic_DNA"/>
</dbReference>
<feature type="transmembrane region" description="Helical" evidence="7">
    <location>
        <begin position="353"/>
        <end position="372"/>
    </location>
</feature>
<evidence type="ECO:0000256" key="4">
    <source>
        <dbReference type="ARBA" id="ARBA00022692"/>
    </source>
</evidence>
<proteinExistence type="inferred from homology"/>
<feature type="transmembrane region" description="Helical" evidence="7">
    <location>
        <begin position="445"/>
        <end position="464"/>
    </location>
</feature>
<evidence type="ECO:0000313" key="9">
    <source>
        <dbReference type="Proteomes" id="UP001595665"/>
    </source>
</evidence>
<evidence type="ECO:0000256" key="1">
    <source>
        <dbReference type="ARBA" id="ARBA00004651"/>
    </source>
</evidence>
<evidence type="ECO:0000256" key="2">
    <source>
        <dbReference type="ARBA" id="ARBA00007430"/>
    </source>
</evidence>
<evidence type="ECO:0000256" key="3">
    <source>
        <dbReference type="ARBA" id="ARBA00022475"/>
    </source>
</evidence>
<dbReference type="Pfam" id="PF13440">
    <property type="entry name" value="Polysacc_synt_3"/>
    <property type="match status" value="1"/>
</dbReference>
<keyword evidence="5 7" id="KW-1133">Transmembrane helix</keyword>
<protein>
    <submittedName>
        <fullName evidence="8">Lipopolysaccharide biosynthesis protein</fullName>
    </submittedName>
</protein>
<evidence type="ECO:0000256" key="6">
    <source>
        <dbReference type="ARBA" id="ARBA00023136"/>
    </source>
</evidence>
<organism evidence="8 9">
    <name type="scientific">Massilia haematophila</name>
    <dbReference type="NCBI Taxonomy" id="457923"/>
    <lineage>
        <taxon>Bacteria</taxon>
        <taxon>Pseudomonadati</taxon>
        <taxon>Pseudomonadota</taxon>
        <taxon>Betaproteobacteria</taxon>
        <taxon>Burkholderiales</taxon>
        <taxon>Oxalobacteraceae</taxon>
        <taxon>Telluria group</taxon>
        <taxon>Massilia</taxon>
    </lineage>
</organism>
<dbReference type="Proteomes" id="UP001595665">
    <property type="component" value="Unassembled WGS sequence"/>
</dbReference>
<sequence length="496" mass="54855">MFHKKTHSLTSGAVIMVAMRWIDRLIGITSTFILARILVPDDFGIVAMSSVVVAFADIIFDLGINIALIQRKNPTQAYYNTAWTLRIMQVACVATFLMILAPFAADYYKDPRVTAAVQLMAVSLVVSSFENVGIVNFQKELRFIEDAKYVLFKRLVGFFITILLTLVLQSYWGMLLGALCGRLVATIRSYMVHPMRPRFALSEFRAIFGISQWVMVKNISSFLDRKLHIFLVGGMAKTSVTGGYTLASEISDVPGSDLLAPINRVLFPAFARAKDNLRELTNLLLRAQSIQVMVTFPACIGFVLTAHEFVPVALGEKWKFIVPFIQVLALSNIIQSINSSANYVLTVIGKIRLLALTSWIQIGVFSIGAMLLRTDLTPERIAQLRFGSILLTFGVSYSLLMRNIPGLSVRMLARGTGRPVLGCLAMAAALLLLEAELAVPNWLMLVLKVVTGMFVYCAVVLGLWRLAGRPDSAESYFLNKLKRSTPPVVASPSEVK</sequence>
<feature type="transmembrane region" description="Helical" evidence="7">
    <location>
        <begin position="384"/>
        <end position="400"/>
    </location>
</feature>
<accession>A0ABV7PN80</accession>
<feature type="transmembrane region" description="Helical" evidence="7">
    <location>
        <begin position="45"/>
        <end position="69"/>
    </location>
</feature>
<keyword evidence="9" id="KW-1185">Reference proteome</keyword>
<feature type="transmembrane region" description="Helical" evidence="7">
    <location>
        <begin position="320"/>
        <end position="341"/>
    </location>
</feature>
<keyword evidence="4 7" id="KW-0812">Transmembrane</keyword>
<feature type="transmembrane region" description="Helical" evidence="7">
    <location>
        <begin position="21"/>
        <end position="39"/>
    </location>
</feature>
<evidence type="ECO:0000256" key="7">
    <source>
        <dbReference type="SAM" id="Phobius"/>
    </source>
</evidence>
<keyword evidence="6 7" id="KW-0472">Membrane</keyword>
<name>A0ABV7PN80_9BURK</name>
<feature type="transmembrane region" description="Helical" evidence="7">
    <location>
        <begin position="420"/>
        <end position="439"/>
    </location>
</feature>
<keyword evidence="3" id="KW-1003">Cell membrane</keyword>
<dbReference type="PANTHER" id="PTHR30250">
    <property type="entry name" value="PST FAMILY PREDICTED COLANIC ACID TRANSPORTER"/>
    <property type="match status" value="1"/>
</dbReference>
<feature type="transmembrane region" description="Helical" evidence="7">
    <location>
        <begin position="81"/>
        <end position="103"/>
    </location>
</feature>
<evidence type="ECO:0000313" key="8">
    <source>
        <dbReference type="EMBL" id="MFC3460110.1"/>
    </source>
</evidence>
<gene>
    <name evidence="8" type="ORF">ACFOPH_17905</name>
</gene>
<reference evidence="9" key="1">
    <citation type="journal article" date="2019" name="Int. J. Syst. Evol. Microbiol.">
        <title>The Global Catalogue of Microorganisms (GCM) 10K type strain sequencing project: providing services to taxonomists for standard genome sequencing and annotation.</title>
        <authorList>
            <consortium name="The Broad Institute Genomics Platform"/>
            <consortium name="The Broad Institute Genome Sequencing Center for Infectious Disease"/>
            <person name="Wu L."/>
            <person name="Ma J."/>
        </authorList>
    </citation>
    <scope>NUCLEOTIDE SEQUENCE [LARGE SCALE GENOMIC DNA]</scope>
    <source>
        <strain evidence="9">CCM 7480</strain>
    </source>
</reference>
<dbReference type="PANTHER" id="PTHR30250:SF10">
    <property type="entry name" value="LIPOPOLYSACCHARIDE BIOSYNTHESIS PROTEIN WZXC"/>
    <property type="match status" value="1"/>
</dbReference>
<dbReference type="InterPro" id="IPR050833">
    <property type="entry name" value="Poly_Biosynth_Transport"/>
</dbReference>
<evidence type="ECO:0000256" key="5">
    <source>
        <dbReference type="ARBA" id="ARBA00022989"/>
    </source>
</evidence>
<dbReference type="CDD" id="cd13127">
    <property type="entry name" value="MATE_tuaB_like"/>
    <property type="match status" value="1"/>
</dbReference>
<comment type="similarity">
    <text evidence="2">Belongs to the polysaccharide synthase family.</text>
</comment>
<comment type="subcellular location">
    <subcellularLocation>
        <location evidence="1">Cell membrane</location>
        <topology evidence="1">Multi-pass membrane protein</topology>
    </subcellularLocation>
</comment>
<comment type="caution">
    <text evidence="8">The sequence shown here is derived from an EMBL/GenBank/DDBJ whole genome shotgun (WGS) entry which is preliminary data.</text>
</comment>
<feature type="transmembrane region" description="Helical" evidence="7">
    <location>
        <begin position="292"/>
        <end position="314"/>
    </location>
</feature>
<dbReference type="RefSeq" id="WP_312549677.1">
    <property type="nucleotide sequence ID" value="NZ_JBHRVV010000001.1"/>
</dbReference>